<dbReference type="InterPro" id="IPR001610">
    <property type="entry name" value="PAC"/>
</dbReference>
<evidence type="ECO:0000259" key="4">
    <source>
        <dbReference type="PROSITE" id="PS50111"/>
    </source>
</evidence>
<dbReference type="Gene3D" id="6.10.340.10">
    <property type="match status" value="1"/>
</dbReference>
<dbReference type="GO" id="GO:0016020">
    <property type="term" value="C:membrane"/>
    <property type="evidence" value="ECO:0007669"/>
    <property type="project" value="InterPro"/>
</dbReference>
<feature type="domain" description="PAC" evidence="6">
    <location>
        <begin position="360"/>
        <end position="412"/>
    </location>
</feature>
<dbReference type="RefSeq" id="WP_014102815.1">
    <property type="nucleotide sequence ID" value="NC_016026.1"/>
</dbReference>
<dbReference type="InterPro" id="IPR024478">
    <property type="entry name" value="HlyB_4HB_MCP"/>
</dbReference>
<proteinExistence type="inferred from homology"/>
<dbReference type="SUPFAM" id="SSF58104">
    <property type="entry name" value="Methyl-accepting chemotaxis protein (MCP) signaling domain"/>
    <property type="match status" value="1"/>
</dbReference>
<dbReference type="Pfam" id="PF13426">
    <property type="entry name" value="PAS_9"/>
    <property type="match status" value="1"/>
</dbReference>
<evidence type="ECO:0000256" key="1">
    <source>
        <dbReference type="ARBA" id="ARBA00029447"/>
    </source>
</evidence>
<evidence type="ECO:0000259" key="5">
    <source>
        <dbReference type="PROSITE" id="PS50112"/>
    </source>
</evidence>
<dbReference type="HOGENOM" id="CLU_000445_107_20_5"/>
<protein>
    <submittedName>
        <fullName evidence="8">Sensory box protein</fullName>
    </submittedName>
</protein>
<dbReference type="SUPFAM" id="SSF55785">
    <property type="entry name" value="PYP-like sensor domain (PAS domain)"/>
    <property type="match status" value="2"/>
</dbReference>
<sequence length="716" mass="79022">MWIVIIMIMFKNVSVVHKILGLVFFLSALALGLAGLGYYGLSQYQHATSSIQNASARAQYSEKINGLVYAVVMDSRGVYMARDVAEVEKFAKPLTKNLALIQDTVSEWEKIIKPEDKGSFSALKKSADDFVKFRTEIVRLGMEEGAPAARVYGDNDENRSNRQAFNKSLVDFAAKNEADIIQTYEHIESVRGKVKALLINSAVIGVVFTLVFSFFFVQNSLRGPLRGLCGYLRLLAQGKLSDNVPYLDYGNEVGDMARSVNVLRDGLLREQALAEQAEKQKHIDAEFRGQMQAIRKSQAVIEFDMDGTILAANDHFLRAAGYDDLKDIVGKHHSIFATQGYAASHEYKEFWNALRRGEYQSGEYKRIGKGGREFWINATYNPILDEHGKPFKVVKFAVDVTDAKLANADYQGQIEAINKSQAVIHFNMDGTIIHANDIFLNFMGYSMNEIRGKHHAIFVDKAQVESAEYKDFWNNLRAGNYDARVFKRITRNGDEVWIQASYNPVFDLNGKPFKVVKYAADVTDMINLTDQTGVNVGSVARATEELSHSINEISTNMARSKQATEDIVHKVKASGEASGNLVSTMRDMEDIVNLIKDIAEQVNLLALNATIEAARAGEAGKGFSVVASEVKNLATQTASATDDIAQEISKVQQISGQVANAVQAIIESADSVNGYVAGVASAIEEQSIIVKDISTNSQTTSNAVAMISESIKKTKK</sequence>
<dbReference type="NCBIfam" id="TIGR00229">
    <property type="entry name" value="sensory_box"/>
    <property type="match status" value="2"/>
</dbReference>
<dbReference type="eggNOG" id="COG5000">
    <property type="taxonomic scope" value="Bacteria"/>
</dbReference>
<evidence type="ECO:0000256" key="2">
    <source>
        <dbReference type="PROSITE-ProRule" id="PRU00284"/>
    </source>
</evidence>
<dbReference type="AlphaFoldDB" id="G2KRN0"/>
<keyword evidence="3" id="KW-0472">Membrane</keyword>
<dbReference type="InterPro" id="IPR000700">
    <property type="entry name" value="PAS-assoc_C"/>
</dbReference>
<dbReference type="PROSITE" id="PS50885">
    <property type="entry name" value="HAMP"/>
    <property type="match status" value="1"/>
</dbReference>
<dbReference type="Pfam" id="PF00015">
    <property type="entry name" value="MCPsignal"/>
    <property type="match status" value="1"/>
</dbReference>
<dbReference type="eggNOG" id="COG0840">
    <property type="taxonomic scope" value="Bacteria"/>
</dbReference>
<dbReference type="SMART" id="SM00086">
    <property type="entry name" value="PAC"/>
    <property type="match status" value="2"/>
</dbReference>
<dbReference type="SMART" id="SM00283">
    <property type="entry name" value="MA"/>
    <property type="match status" value="1"/>
</dbReference>
<dbReference type="KEGG" id="mai:MICA_1270"/>
<dbReference type="Proteomes" id="UP000009286">
    <property type="component" value="Chromosome"/>
</dbReference>
<dbReference type="STRING" id="856793.MICA_1270"/>
<feature type="transmembrane region" description="Helical" evidence="3">
    <location>
        <begin position="19"/>
        <end position="41"/>
    </location>
</feature>
<dbReference type="Pfam" id="PF08447">
    <property type="entry name" value="PAS_3"/>
    <property type="match status" value="1"/>
</dbReference>
<feature type="domain" description="Methyl-accepting transducer" evidence="4">
    <location>
        <begin position="519"/>
        <end position="716"/>
    </location>
</feature>
<reference evidence="8 9" key="1">
    <citation type="journal article" date="2011" name="BMC Genomics">
        <title>Genomic insights into an obligate epibiotic bacterial predator: Micavibrio aeruginosavorus ARL-13.</title>
        <authorList>
            <person name="Wang Z."/>
            <person name="Kadouri D."/>
            <person name="Wu M."/>
        </authorList>
    </citation>
    <scope>NUCLEOTIDE SEQUENCE [LARGE SCALE GENOMIC DNA]</scope>
    <source>
        <strain evidence="8 9">ARL-13</strain>
    </source>
</reference>
<dbReference type="eggNOG" id="COG2202">
    <property type="taxonomic scope" value="Bacteria"/>
</dbReference>
<dbReference type="SUPFAM" id="SSF158472">
    <property type="entry name" value="HAMP domain-like"/>
    <property type="match status" value="1"/>
</dbReference>
<dbReference type="InterPro" id="IPR003660">
    <property type="entry name" value="HAMP_dom"/>
</dbReference>
<evidence type="ECO:0000259" key="6">
    <source>
        <dbReference type="PROSITE" id="PS50113"/>
    </source>
</evidence>
<evidence type="ECO:0000256" key="3">
    <source>
        <dbReference type="SAM" id="Phobius"/>
    </source>
</evidence>
<dbReference type="Gene3D" id="3.30.450.20">
    <property type="entry name" value="PAS domain"/>
    <property type="match status" value="2"/>
</dbReference>
<keyword evidence="2" id="KW-0807">Transducer</keyword>
<keyword evidence="9" id="KW-1185">Reference proteome</keyword>
<feature type="domain" description="PAC" evidence="6">
    <location>
        <begin position="479"/>
        <end position="534"/>
    </location>
</feature>
<gene>
    <name evidence="8" type="ordered locus">MICA_1270</name>
</gene>
<dbReference type="Gene3D" id="1.10.287.950">
    <property type="entry name" value="Methyl-accepting chemotaxis protein"/>
    <property type="match status" value="1"/>
</dbReference>
<dbReference type="GO" id="GO:0007165">
    <property type="term" value="P:signal transduction"/>
    <property type="evidence" value="ECO:0007669"/>
    <property type="project" value="UniProtKB-KW"/>
</dbReference>
<dbReference type="InterPro" id="IPR035965">
    <property type="entry name" value="PAS-like_dom_sf"/>
</dbReference>
<name>G2KRN0_MICAA</name>
<dbReference type="InterPro" id="IPR000014">
    <property type="entry name" value="PAS"/>
</dbReference>
<dbReference type="PANTHER" id="PTHR24422">
    <property type="entry name" value="CHEMOTAXIS PROTEIN METHYLTRANSFERASE"/>
    <property type="match status" value="1"/>
</dbReference>
<dbReference type="Pfam" id="PF12729">
    <property type="entry name" value="4HB_MCP_1"/>
    <property type="match status" value="1"/>
</dbReference>
<feature type="domain" description="PAS" evidence="5">
    <location>
        <begin position="406"/>
        <end position="453"/>
    </location>
</feature>
<dbReference type="InterPro" id="IPR004089">
    <property type="entry name" value="MCPsignal_dom"/>
</dbReference>
<dbReference type="InterPro" id="IPR050903">
    <property type="entry name" value="Bact_Chemotaxis_MeTrfase"/>
</dbReference>
<dbReference type="CDD" id="cd00130">
    <property type="entry name" value="PAS"/>
    <property type="match status" value="2"/>
</dbReference>
<dbReference type="PROSITE" id="PS50113">
    <property type="entry name" value="PAC"/>
    <property type="match status" value="2"/>
</dbReference>
<keyword evidence="3" id="KW-0812">Transmembrane</keyword>
<evidence type="ECO:0000313" key="8">
    <source>
        <dbReference type="EMBL" id="AEP09592.1"/>
    </source>
</evidence>
<dbReference type="PROSITE" id="PS50112">
    <property type="entry name" value="PAS"/>
    <property type="match status" value="1"/>
</dbReference>
<keyword evidence="3" id="KW-1133">Transmembrane helix</keyword>
<accession>G2KRN0</accession>
<evidence type="ECO:0000259" key="7">
    <source>
        <dbReference type="PROSITE" id="PS50885"/>
    </source>
</evidence>
<organism evidence="8 9">
    <name type="scientific">Micavibrio aeruginosavorus (strain ARL-13)</name>
    <dbReference type="NCBI Taxonomy" id="856793"/>
    <lineage>
        <taxon>Bacteria</taxon>
        <taxon>Pseudomonadati</taxon>
        <taxon>Bdellovibrionota</taxon>
        <taxon>Bdellovibrionia</taxon>
        <taxon>Bdellovibrionales</taxon>
        <taxon>Pseudobdellovibrionaceae</taxon>
        <taxon>Micavibrio</taxon>
    </lineage>
</organism>
<dbReference type="InterPro" id="IPR013655">
    <property type="entry name" value="PAS_fold_3"/>
</dbReference>
<feature type="domain" description="HAMP" evidence="7">
    <location>
        <begin position="219"/>
        <end position="272"/>
    </location>
</feature>
<dbReference type="PROSITE" id="PS50111">
    <property type="entry name" value="CHEMOTAXIS_TRANSDUC_2"/>
    <property type="match status" value="1"/>
</dbReference>
<evidence type="ECO:0000313" key="9">
    <source>
        <dbReference type="Proteomes" id="UP000009286"/>
    </source>
</evidence>
<dbReference type="EMBL" id="CP002382">
    <property type="protein sequence ID" value="AEP09592.1"/>
    <property type="molecule type" value="Genomic_DNA"/>
</dbReference>
<comment type="similarity">
    <text evidence="1">Belongs to the methyl-accepting chemotaxis (MCP) protein family.</text>
</comment>
<dbReference type="PANTHER" id="PTHR24422:SF10">
    <property type="entry name" value="CHEMOTAXIS PROTEIN METHYLTRANSFERASE 2"/>
    <property type="match status" value="1"/>
</dbReference>
<dbReference type="OrthoDB" id="9765776at2"/>
<feature type="transmembrane region" description="Helical" evidence="3">
    <location>
        <begin position="197"/>
        <end position="217"/>
    </location>
</feature>